<feature type="transmembrane region" description="Helical" evidence="1">
    <location>
        <begin position="16"/>
        <end position="41"/>
    </location>
</feature>
<keyword evidence="1" id="KW-0812">Transmembrane</keyword>
<gene>
    <name evidence="2" type="ORF">ACFY8C_25385</name>
</gene>
<dbReference type="Proteomes" id="UP001602370">
    <property type="component" value="Unassembled WGS sequence"/>
</dbReference>
<organism evidence="2 3">
    <name type="scientific">Streptomyces flavochromogenes</name>
    <dbReference type="NCBI Taxonomy" id="68199"/>
    <lineage>
        <taxon>Bacteria</taxon>
        <taxon>Bacillati</taxon>
        <taxon>Actinomycetota</taxon>
        <taxon>Actinomycetes</taxon>
        <taxon>Kitasatosporales</taxon>
        <taxon>Streptomycetaceae</taxon>
        <taxon>Streptomyces</taxon>
    </lineage>
</organism>
<dbReference type="RefSeq" id="WP_342451060.1">
    <property type="nucleotide sequence ID" value="NZ_JBIBDZ010000008.1"/>
</dbReference>
<keyword evidence="1" id="KW-0472">Membrane</keyword>
<keyword evidence="3" id="KW-1185">Reference proteome</keyword>
<keyword evidence="1" id="KW-1133">Transmembrane helix</keyword>
<dbReference type="EMBL" id="JBIBDZ010000008">
    <property type="protein sequence ID" value="MFF5921654.1"/>
    <property type="molecule type" value="Genomic_DNA"/>
</dbReference>
<evidence type="ECO:0000313" key="3">
    <source>
        <dbReference type="Proteomes" id="UP001602370"/>
    </source>
</evidence>
<evidence type="ECO:0000256" key="1">
    <source>
        <dbReference type="SAM" id="Phobius"/>
    </source>
</evidence>
<proteinExistence type="predicted"/>
<sequence>MPLGHLADRRGPRDPAVLLSLSTGAVVASFLVIGSFAPFVAQVPSGVRTS</sequence>
<evidence type="ECO:0008006" key="4">
    <source>
        <dbReference type="Google" id="ProtNLM"/>
    </source>
</evidence>
<protein>
    <recommendedName>
        <fullName evidence="4">MFS transporter</fullName>
    </recommendedName>
</protein>
<reference evidence="2 3" key="1">
    <citation type="submission" date="2024-10" db="EMBL/GenBank/DDBJ databases">
        <title>The Natural Products Discovery Center: Release of the First 8490 Sequenced Strains for Exploring Actinobacteria Biosynthetic Diversity.</title>
        <authorList>
            <person name="Kalkreuter E."/>
            <person name="Kautsar S.A."/>
            <person name="Yang D."/>
            <person name="Bader C.D."/>
            <person name="Teijaro C.N."/>
            <person name="Fluegel L."/>
            <person name="Davis C.M."/>
            <person name="Simpson J.R."/>
            <person name="Lauterbach L."/>
            <person name="Steele A.D."/>
            <person name="Gui C."/>
            <person name="Meng S."/>
            <person name="Li G."/>
            <person name="Viehrig K."/>
            <person name="Ye F."/>
            <person name="Su P."/>
            <person name="Kiefer A.F."/>
            <person name="Nichols A."/>
            <person name="Cepeda A.J."/>
            <person name="Yan W."/>
            <person name="Fan B."/>
            <person name="Jiang Y."/>
            <person name="Adhikari A."/>
            <person name="Zheng C.-J."/>
            <person name="Schuster L."/>
            <person name="Cowan T.M."/>
            <person name="Smanski M.J."/>
            <person name="Chevrette M.G."/>
            <person name="De Carvalho L.P.S."/>
            <person name="Shen B."/>
        </authorList>
    </citation>
    <scope>NUCLEOTIDE SEQUENCE [LARGE SCALE GENOMIC DNA]</scope>
    <source>
        <strain evidence="2 3">NPDC012605</strain>
    </source>
</reference>
<accession>A0ABW6XVW9</accession>
<comment type="caution">
    <text evidence="2">The sequence shown here is derived from an EMBL/GenBank/DDBJ whole genome shotgun (WGS) entry which is preliminary data.</text>
</comment>
<name>A0ABW6XVW9_9ACTN</name>
<evidence type="ECO:0000313" key="2">
    <source>
        <dbReference type="EMBL" id="MFF5921654.1"/>
    </source>
</evidence>